<feature type="non-terminal residue" evidence="2">
    <location>
        <position position="127"/>
    </location>
</feature>
<sequence length="127" mass="14710">RSHVRTHRQRSQDLKSSGFSHIEKGLYALIDERYKSELETLRKTIKKQAADHQTQLTALRADFANGSQKVEAFDGTQIIKMETQIKIEKARIRRLEDENKRLQNKIARLEGGLEAGMNDLQDHIKQL</sequence>
<dbReference type="AlphaFoldDB" id="A0A074WUQ0"/>
<dbReference type="GeneID" id="25408299"/>
<proteinExistence type="predicted"/>
<organism evidence="2 3">
    <name type="scientific">Aureobasidium namibiae CBS 147.97</name>
    <dbReference type="NCBI Taxonomy" id="1043004"/>
    <lineage>
        <taxon>Eukaryota</taxon>
        <taxon>Fungi</taxon>
        <taxon>Dikarya</taxon>
        <taxon>Ascomycota</taxon>
        <taxon>Pezizomycotina</taxon>
        <taxon>Dothideomycetes</taxon>
        <taxon>Dothideomycetidae</taxon>
        <taxon>Dothideales</taxon>
        <taxon>Saccotheciaceae</taxon>
        <taxon>Aureobasidium</taxon>
    </lineage>
</organism>
<keyword evidence="3" id="KW-1185">Reference proteome</keyword>
<gene>
    <name evidence="2" type="ORF">M436DRAFT_33557</name>
</gene>
<dbReference type="HOGENOM" id="CLU_1975712_0_0_1"/>
<dbReference type="RefSeq" id="XP_013427378.1">
    <property type="nucleotide sequence ID" value="XM_013571924.1"/>
</dbReference>
<reference evidence="2 3" key="1">
    <citation type="journal article" date="2014" name="BMC Genomics">
        <title>Genome sequencing of four Aureobasidium pullulans varieties: biotechnological potential, stress tolerance, and description of new species.</title>
        <authorList>
            <person name="Gostin Ar C."/>
            <person name="Ohm R.A."/>
            <person name="Kogej T."/>
            <person name="Sonjak S."/>
            <person name="Turk M."/>
            <person name="Zajc J."/>
            <person name="Zalar P."/>
            <person name="Grube M."/>
            <person name="Sun H."/>
            <person name="Han J."/>
            <person name="Sharma A."/>
            <person name="Chiniquy J."/>
            <person name="Ngan C.Y."/>
            <person name="Lipzen A."/>
            <person name="Barry K."/>
            <person name="Grigoriev I.V."/>
            <person name="Gunde-Cimerman N."/>
        </authorList>
    </citation>
    <scope>NUCLEOTIDE SEQUENCE [LARGE SCALE GENOMIC DNA]</scope>
    <source>
        <strain evidence="2 3">CBS 147.97</strain>
    </source>
</reference>
<evidence type="ECO:0000256" key="1">
    <source>
        <dbReference type="SAM" id="Coils"/>
    </source>
</evidence>
<dbReference type="EMBL" id="KL584709">
    <property type="protein sequence ID" value="KEQ73462.1"/>
    <property type="molecule type" value="Genomic_DNA"/>
</dbReference>
<name>A0A074WUQ0_9PEZI</name>
<evidence type="ECO:0000313" key="3">
    <source>
        <dbReference type="Proteomes" id="UP000027730"/>
    </source>
</evidence>
<evidence type="ECO:0000313" key="2">
    <source>
        <dbReference type="EMBL" id="KEQ73462.1"/>
    </source>
</evidence>
<keyword evidence="1" id="KW-0175">Coiled coil</keyword>
<accession>A0A074WUQ0</accession>
<dbReference type="Proteomes" id="UP000027730">
    <property type="component" value="Unassembled WGS sequence"/>
</dbReference>
<feature type="coiled-coil region" evidence="1">
    <location>
        <begin position="78"/>
        <end position="119"/>
    </location>
</feature>
<dbReference type="OrthoDB" id="3849747at2759"/>
<protein>
    <submittedName>
        <fullName evidence="2">Uncharacterized protein</fullName>
    </submittedName>
</protein>
<feature type="non-terminal residue" evidence="2">
    <location>
        <position position="1"/>
    </location>
</feature>